<dbReference type="PRINTS" id="PR00455">
    <property type="entry name" value="HTHTETR"/>
</dbReference>
<dbReference type="Gene3D" id="1.10.357.10">
    <property type="entry name" value="Tetracycline Repressor, domain 2"/>
    <property type="match status" value="1"/>
</dbReference>
<keyword evidence="1" id="KW-0805">Transcription regulation</keyword>
<evidence type="ECO:0000259" key="5">
    <source>
        <dbReference type="PROSITE" id="PS50977"/>
    </source>
</evidence>
<keyword evidence="3" id="KW-0804">Transcription</keyword>
<gene>
    <name evidence="6" type="ORF">ACFQ11_10990</name>
</gene>
<keyword evidence="7" id="KW-1185">Reference proteome</keyword>
<keyword evidence="2 4" id="KW-0238">DNA-binding</keyword>
<dbReference type="InterPro" id="IPR001647">
    <property type="entry name" value="HTH_TetR"/>
</dbReference>
<dbReference type="Pfam" id="PF00440">
    <property type="entry name" value="TetR_N"/>
    <property type="match status" value="1"/>
</dbReference>
<evidence type="ECO:0000313" key="7">
    <source>
        <dbReference type="Proteomes" id="UP001596972"/>
    </source>
</evidence>
<dbReference type="InterPro" id="IPR036271">
    <property type="entry name" value="Tet_transcr_reg_TetR-rel_C_sf"/>
</dbReference>
<feature type="domain" description="HTH tetR-type" evidence="5">
    <location>
        <begin position="7"/>
        <end position="67"/>
    </location>
</feature>
<feature type="DNA-binding region" description="H-T-H motif" evidence="4">
    <location>
        <begin position="30"/>
        <end position="49"/>
    </location>
</feature>
<evidence type="ECO:0000256" key="1">
    <source>
        <dbReference type="ARBA" id="ARBA00023015"/>
    </source>
</evidence>
<organism evidence="6 7">
    <name type="scientific">Actinomadura sediminis</name>
    <dbReference type="NCBI Taxonomy" id="1038904"/>
    <lineage>
        <taxon>Bacteria</taxon>
        <taxon>Bacillati</taxon>
        <taxon>Actinomycetota</taxon>
        <taxon>Actinomycetes</taxon>
        <taxon>Streptosporangiales</taxon>
        <taxon>Thermomonosporaceae</taxon>
        <taxon>Actinomadura</taxon>
    </lineage>
</organism>
<dbReference type="PANTHER" id="PTHR30055:SF151">
    <property type="entry name" value="TRANSCRIPTIONAL REGULATORY PROTEIN"/>
    <property type="match status" value="1"/>
</dbReference>
<dbReference type="Proteomes" id="UP001596972">
    <property type="component" value="Unassembled WGS sequence"/>
</dbReference>
<name>A0ABW3EKQ4_9ACTN</name>
<evidence type="ECO:0000256" key="3">
    <source>
        <dbReference type="ARBA" id="ARBA00023163"/>
    </source>
</evidence>
<sequence>MAHVPAAERRPQLVEAAIGLMARKGVEAASTRAIAAELGVAQATVHYTFGTKRDLYGAIVERLAGEMIDRVCAAAPAEAAPGAAGFAASVQIMARALWDAYAERPGRFRVFDELTTIGSRDPDIREALHEHQLAMERTAADLVTGLAAETGVTLATDAEAIARFFLNGFDGLVNRHLITDDGTHGADLDRLIAAVVHLAVDG</sequence>
<evidence type="ECO:0000256" key="2">
    <source>
        <dbReference type="ARBA" id="ARBA00023125"/>
    </source>
</evidence>
<accession>A0ABW3EKQ4</accession>
<evidence type="ECO:0000256" key="4">
    <source>
        <dbReference type="PROSITE-ProRule" id="PRU00335"/>
    </source>
</evidence>
<dbReference type="PROSITE" id="PS50977">
    <property type="entry name" value="HTH_TETR_2"/>
    <property type="match status" value="1"/>
</dbReference>
<dbReference type="EMBL" id="JBHTJA010000015">
    <property type="protein sequence ID" value="MFD0900918.1"/>
    <property type="molecule type" value="Genomic_DNA"/>
</dbReference>
<dbReference type="SUPFAM" id="SSF46689">
    <property type="entry name" value="Homeodomain-like"/>
    <property type="match status" value="1"/>
</dbReference>
<comment type="caution">
    <text evidence="6">The sequence shown here is derived from an EMBL/GenBank/DDBJ whole genome shotgun (WGS) entry which is preliminary data.</text>
</comment>
<dbReference type="InterPro" id="IPR009057">
    <property type="entry name" value="Homeodomain-like_sf"/>
</dbReference>
<dbReference type="SUPFAM" id="SSF48498">
    <property type="entry name" value="Tetracyclin repressor-like, C-terminal domain"/>
    <property type="match status" value="1"/>
</dbReference>
<dbReference type="RefSeq" id="WP_378297913.1">
    <property type="nucleotide sequence ID" value="NZ_JBHTJA010000015.1"/>
</dbReference>
<dbReference type="PANTHER" id="PTHR30055">
    <property type="entry name" value="HTH-TYPE TRANSCRIPTIONAL REGULATOR RUTR"/>
    <property type="match status" value="1"/>
</dbReference>
<evidence type="ECO:0000313" key="6">
    <source>
        <dbReference type="EMBL" id="MFD0900918.1"/>
    </source>
</evidence>
<dbReference type="InterPro" id="IPR050109">
    <property type="entry name" value="HTH-type_TetR-like_transc_reg"/>
</dbReference>
<reference evidence="7" key="1">
    <citation type="journal article" date="2019" name="Int. J. Syst. Evol. Microbiol.">
        <title>The Global Catalogue of Microorganisms (GCM) 10K type strain sequencing project: providing services to taxonomists for standard genome sequencing and annotation.</title>
        <authorList>
            <consortium name="The Broad Institute Genomics Platform"/>
            <consortium name="The Broad Institute Genome Sequencing Center for Infectious Disease"/>
            <person name="Wu L."/>
            <person name="Ma J."/>
        </authorList>
    </citation>
    <scope>NUCLEOTIDE SEQUENCE [LARGE SCALE GENOMIC DNA]</scope>
    <source>
        <strain evidence="7">JCM 31202</strain>
    </source>
</reference>
<protein>
    <submittedName>
        <fullName evidence="6">TetR/AcrR family transcriptional regulator</fullName>
    </submittedName>
</protein>
<proteinExistence type="predicted"/>